<dbReference type="SMART" id="SM00173">
    <property type="entry name" value="RAS"/>
    <property type="match status" value="1"/>
</dbReference>
<comment type="caution">
    <text evidence="3">The sequence shown here is derived from an EMBL/GenBank/DDBJ whole genome shotgun (WGS) entry which is preliminary data.</text>
</comment>
<dbReference type="SMART" id="SM00174">
    <property type="entry name" value="RHO"/>
    <property type="match status" value="1"/>
</dbReference>
<organism evidence="3 4">
    <name type="scientific">Steinernema hermaphroditum</name>
    <dbReference type="NCBI Taxonomy" id="289476"/>
    <lineage>
        <taxon>Eukaryota</taxon>
        <taxon>Metazoa</taxon>
        <taxon>Ecdysozoa</taxon>
        <taxon>Nematoda</taxon>
        <taxon>Chromadorea</taxon>
        <taxon>Rhabditida</taxon>
        <taxon>Tylenchina</taxon>
        <taxon>Panagrolaimomorpha</taxon>
        <taxon>Strongyloidoidea</taxon>
        <taxon>Steinernematidae</taxon>
        <taxon>Steinernema</taxon>
    </lineage>
</organism>
<accession>A0AA39LLL4</accession>
<dbReference type="PROSITE" id="PS51421">
    <property type="entry name" value="RAS"/>
    <property type="match status" value="1"/>
</dbReference>
<proteinExistence type="predicted"/>
<dbReference type="GO" id="GO:0005525">
    <property type="term" value="F:GTP binding"/>
    <property type="evidence" value="ECO:0007669"/>
    <property type="project" value="UniProtKB-KW"/>
</dbReference>
<name>A0AA39LLL4_9BILA</name>
<dbReference type="GO" id="GO:0003924">
    <property type="term" value="F:GTPase activity"/>
    <property type="evidence" value="ECO:0007669"/>
    <property type="project" value="InterPro"/>
</dbReference>
<dbReference type="Gene3D" id="3.40.50.300">
    <property type="entry name" value="P-loop containing nucleotide triphosphate hydrolases"/>
    <property type="match status" value="1"/>
</dbReference>
<dbReference type="EMBL" id="JAUCMV010000004">
    <property type="protein sequence ID" value="KAK0401867.1"/>
    <property type="molecule type" value="Genomic_DNA"/>
</dbReference>
<dbReference type="PROSITE" id="PS51419">
    <property type="entry name" value="RAB"/>
    <property type="match status" value="1"/>
</dbReference>
<evidence type="ECO:0000256" key="2">
    <source>
        <dbReference type="ARBA" id="ARBA00023134"/>
    </source>
</evidence>
<sequence length="194" mass="22076">MSSIDSLDEYAYTLKILILGDSCVGKSNLVLRLCEDRFDEKLQFTIGLDFKSRVFNVNGDKVLAKIIDTAGQERFHSLTPSTYRNLDGVALVYSVMDTQSYCSVQKWMNQVTEHTDEDIPIVLIANVTDRKTDRMYFEVSAKTGKNVTHALQSLVNLAYLRRRRKEPTTTSRPTGVVKITADKRKKIKVKQCCK</sequence>
<evidence type="ECO:0000256" key="1">
    <source>
        <dbReference type="ARBA" id="ARBA00022741"/>
    </source>
</evidence>
<dbReference type="AlphaFoldDB" id="A0AA39LLL4"/>
<dbReference type="InterPro" id="IPR027417">
    <property type="entry name" value="P-loop_NTPase"/>
</dbReference>
<dbReference type="PRINTS" id="PR00449">
    <property type="entry name" value="RASTRNSFRMNG"/>
</dbReference>
<dbReference type="CDD" id="cd00154">
    <property type="entry name" value="Rab"/>
    <property type="match status" value="1"/>
</dbReference>
<dbReference type="InterPro" id="IPR050227">
    <property type="entry name" value="Rab"/>
</dbReference>
<dbReference type="SMART" id="SM00175">
    <property type="entry name" value="RAB"/>
    <property type="match status" value="1"/>
</dbReference>
<evidence type="ECO:0000313" key="4">
    <source>
        <dbReference type="Proteomes" id="UP001175271"/>
    </source>
</evidence>
<reference evidence="3" key="1">
    <citation type="submission" date="2023-06" db="EMBL/GenBank/DDBJ databases">
        <title>Genomic analysis of the entomopathogenic nematode Steinernema hermaphroditum.</title>
        <authorList>
            <person name="Schwarz E.M."/>
            <person name="Heppert J.K."/>
            <person name="Baniya A."/>
            <person name="Schwartz H.T."/>
            <person name="Tan C.-H."/>
            <person name="Antoshechkin I."/>
            <person name="Sternberg P.W."/>
            <person name="Goodrich-Blair H."/>
            <person name="Dillman A.R."/>
        </authorList>
    </citation>
    <scope>NUCLEOTIDE SEQUENCE</scope>
    <source>
        <strain evidence="3">PS9179</strain>
        <tissue evidence="3">Whole animal</tissue>
    </source>
</reference>
<dbReference type="Pfam" id="PF00071">
    <property type="entry name" value="Ras"/>
    <property type="match status" value="1"/>
</dbReference>
<dbReference type="Proteomes" id="UP001175271">
    <property type="component" value="Unassembled WGS sequence"/>
</dbReference>
<protein>
    <submittedName>
        <fullName evidence="3">Uncharacterized protein</fullName>
    </submittedName>
</protein>
<keyword evidence="2" id="KW-0342">GTP-binding</keyword>
<dbReference type="FunFam" id="3.40.50.300:FF:001447">
    <property type="entry name" value="Ras-related protein Rab-1B"/>
    <property type="match status" value="1"/>
</dbReference>
<keyword evidence="4" id="KW-1185">Reference proteome</keyword>
<dbReference type="PANTHER" id="PTHR47977">
    <property type="entry name" value="RAS-RELATED PROTEIN RAB"/>
    <property type="match status" value="1"/>
</dbReference>
<evidence type="ECO:0000313" key="3">
    <source>
        <dbReference type="EMBL" id="KAK0401867.1"/>
    </source>
</evidence>
<dbReference type="InterPro" id="IPR005225">
    <property type="entry name" value="Small_GTP-bd"/>
</dbReference>
<dbReference type="SUPFAM" id="SSF52540">
    <property type="entry name" value="P-loop containing nucleoside triphosphate hydrolases"/>
    <property type="match status" value="1"/>
</dbReference>
<gene>
    <name evidence="3" type="ORF">QR680_016016</name>
</gene>
<keyword evidence="1" id="KW-0547">Nucleotide-binding</keyword>
<dbReference type="NCBIfam" id="TIGR00231">
    <property type="entry name" value="small_GTP"/>
    <property type="match status" value="1"/>
</dbReference>
<dbReference type="InterPro" id="IPR001806">
    <property type="entry name" value="Small_GTPase"/>
</dbReference>